<protein>
    <recommendedName>
        <fullName evidence="4">ESAT-6-like protein</fullName>
    </recommendedName>
</protein>
<name>A0ABP6UT69_9ACTN</name>
<evidence type="ECO:0000256" key="1">
    <source>
        <dbReference type="SAM" id="Coils"/>
    </source>
</evidence>
<keyword evidence="1" id="KW-0175">Coiled coil</keyword>
<dbReference type="Proteomes" id="UP001500301">
    <property type="component" value="Unassembled WGS sequence"/>
</dbReference>
<feature type="coiled-coil region" evidence="1">
    <location>
        <begin position="23"/>
        <end position="50"/>
    </location>
</feature>
<evidence type="ECO:0000313" key="2">
    <source>
        <dbReference type="EMBL" id="GAA3516469.1"/>
    </source>
</evidence>
<sequence length="104" mass="11468">MTGPDYGALDGLRVNHAGLEAAAANMYETAKAMNARLDQLESDASQYIQTWAADSAQRLSYDQAKNAWDWAMKELLDLLDGVSKTTYQSNADYIQADKRGAGRF</sequence>
<keyword evidence="3" id="KW-1185">Reference proteome</keyword>
<reference evidence="3" key="1">
    <citation type="journal article" date="2019" name="Int. J. Syst. Evol. Microbiol.">
        <title>The Global Catalogue of Microorganisms (GCM) 10K type strain sequencing project: providing services to taxonomists for standard genome sequencing and annotation.</title>
        <authorList>
            <consortium name="The Broad Institute Genomics Platform"/>
            <consortium name="The Broad Institute Genome Sequencing Center for Infectious Disease"/>
            <person name="Wu L."/>
            <person name="Ma J."/>
        </authorList>
    </citation>
    <scope>NUCLEOTIDE SEQUENCE [LARGE SCALE GENOMIC DNA]</scope>
    <source>
        <strain evidence="3">JCM 17460</strain>
    </source>
</reference>
<dbReference type="Pfam" id="PF06013">
    <property type="entry name" value="WXG100"/>
    <property type="match status" value="1"/>
</dbReference>
<evidence type="ECO:0000313" key="3">
    <source>
        <dbReference type="Proteomes" id="UP001500301"/>
    </source>
</evidence>
<dbReference type="EMBL" id="BAABBB010000001">
    <property type="protein sequence ID" value="GAA3516469.1"/>
    <property type="molecule type" value="Genomic_DNA"/>
</dbReference>
<organism evidence="2 3">
    <name type="scientific">Nocardioides daeguensis</name>
    <dbReference type="NCBI Taxonomy" id="908359"/>
    <lineage>
        <taxon>Bacteria</taxon>
        <taxon>Bacillati</taxon>
        <taxon>Actinomycetota</taxon>
        <taxon>Actinomycetes</taxon>
        <taxon>Propionibacteriales</taxon>
        <taxon>Nocardioidaceae</taxon>
        <taxon>Nocardioides</taxon>
    </lineage>
</organism>
<gene>
    <name evidence="2" type="ORF">GCM10022263_00150</name>
</gene>
<evidence type="ECO:0008006" key="4">
    <source>
        <dbReference type="Google" id="ProtNLM"/>
    </source>
</evidence>
<comment type="caution">
    <text evidence="2">The sequence shown here is derived from an EMBL/GenBank/DDBJ whole genome shotgun (WGS) entry which is preliminary data.</text>
</comment>
<dbReference type="RefSeq" id="WP_218235471.1">
    <property type="nucleotide sequence ID" value="NZ_BAABBB010000001.1"/>
</dbReference>
<proteinExistence type="predicted"/>
<accession>A0ABP6UT69</accession>
<dbReference type="InterPro" id="IPR010310">
    <property type="entry name" value="T7SS_ESAT-6-like"/>
</dbReference>